<gene>
    <name evidence="2" type="ORF">ORD21_00090</name>
</gene>
<keyword evidence="3" id="KW-1185">Reference proteome</keyword>
<dbReference type="RefSeq" id="WP_317638303.1">
    <property type="nucleotide sequence ID" value="NZ_JAPMIV010000001.1"/>
</dbReference>
<accession>A0ABU4DKQ6</accession>
<dbReference type="EMBL" id="JAPMIV010000001">
    <property type="protein sequence ID" value="MDV6373002.1"/>
    <property type="molecule type" value="Genomic_DNA"/>
</dbReference>
<dbReference type="Proteomes" id="UP001276150">
    <property type="component" value="Unassembled WGS sequence"/>
</dbReference>
<evidence type="ECO:0000256" key="1">
    <source>
        <dbReference type="SAM" id="MobiDB-lite"/>
    </source>
</evidence>
<proteinExistence type="predicted"/>
<protein>
    <submittedName>
        <fullName evidence="2">Uncharacterized protein</fullName>
    </submittedName>
</protein>
<organism evidence="2 3">
    <name type="scientific">Deinococcus arenicola</name>
    <dbReference type="NCBI Taxonomy" id="2994950"/>
    <lineage>
        <taxon>Bacteria</taxon>
        <taxon>Thermotogati</taxon>
        <taxon>Deinococcota</taxon>
        <taxon>Deinococci</taxon>
        <taxon>Deinococcales</taxon>
        <taxon>Deinococcaceae</taxon>
        <taxon>Deinococcus</taxon>
    </lineage>
</organism>
<feature type="compositionally biased region" description="Polar residues" evidence="1">
    <location>
        <begin position="44"/>
        <end position="64"/>
    </location>
</feature>
<reference evidence="2 3" key="1">
    <citation type="submission" date="2022-11" db="EMBL/GenBank/DDBJ databases">
        <title>Deinococcus ZS9-10, Low Temperature and Draught-tolerating, UV-resistant Bacteria from Continental Antarctica.</title>
        <authorList>
            <person name="Cheng L."/>
        </authorList>
    </citation>
    <scope>NUCLEOTIDE SEQUENCE [LARGE SCALE GENOMIC DNA]</scope>
    <source>
        <strain evidence="2 3">ZS9-10</strain>
    </source>
</reference>
<name>A0ABU4DKQ6_9DEIO</name>
<sequence>MTPPQTERQRISEINAARALRQHTAFLGLFLEPRSPSELGFQAKMTTGGNQLSRSTHSFLSVDI</sequence>
<comment type="caution">
    <text evidence="2">The sequence shown here is derived from an EMBL/GenBank/DDBJ whole genome shotgun (WGS) entry which is preliminary data.</text>
</comment>
<feature type="region of interest" description="Disordered" evidence="1">
    <location>
        <begin position="41"/>
        <end position="64"/>
    </location>
</feature>
<evidence type="ECO:0000313" key="2">
    <source>
        <dbReference type="EMBL" id="MDV6373002.1"/>
    </source>
</evidence>
<evidence type="ECO:0000313" key="3">
    <source>
        <dbReference type="Proteomes" id="UP001276150"/>
    </source>
</evidence>